<comment type="caution">
    <text evidence="1">The sequence shown here is derived from an EMBL/GenBank/DDBJ whole genome shotgun (WGS) entry which is preliminary data.</text>
</comment>
<keyword evidence="2" id="KW-1185">Reference proteome</keyword>
<proteinExistence type="predicted"/>
<dbReference type="Proteomes" id="UP000297853">
    <property type="component" value="Unassembled WGS sequence"/>
</dbReference>
<reference evidence="1 2" key="1">
    <citation type="submission" date="2019-03" db="EMBL/GenBank/DDBJ databases">
        <title>Genomics of glacier-inhabiting Cryobacterium strains.</title>
        <authorList>
            <person name="Liu Q."/>
            <person name="Xin Y.-H."/>
        </authorList>
    </citation>
    <scope>NUCLEOTIDE SEQUENCE [LARGE SCALE GENOMIC DNA]</scope>
    <source>
        <strain evidence="1 2">TMT1-23-1</strain>
    </source>
</reference>
<dbReference type="RefSeq" id="WP_134432154.1">
    <property type="nucleotide sequence ID" value="NZ_SOGQ01000076.1"/>
</dbReference>
<gene>
    <name evidence="1" type="ORF">E3T28_13300</name>
</gene>
<name>A0ABY2IWM2_9MICO</name>
<protein>
    <submittedName>
        <fullName evidence="1">Uncharacterized protein</fullName>
    </submittedName>
</protein>
<organism evidence="1 2">
    <name type="scientific">Cryobacterium sinapicolor</name>
    <dbReference type="NCBI Taxonomy" id="1259236"/>
    <lineage>
        <taxon>Bacteria</taxon>
        <taxon>Bacillati</taxon>
        <taxon>Actinomycetota</taxon>
        <taxon>Actinomycetes</taxon>
        <taxon>Micrococcales</taxon>
        <taxon>Microbacteriaceae</taxon>
        <taxon>Cryobacterium</taxon>
    </lineage>
</organism>
<accession>A0ABY2IWM2</accession>
<dbReference type="EMBL" id="SOGQ01000076">
    <property type="protein sequence ID" value="TFC95636.1"/>
    <property type="molecule type" value="Genomic_DNA"/>
</dbReference>
<evidence type="ECO:0000313" key="1">
    <source>
        <dbReference type="EMBL" id="TFC95636.1"/>
    </source>
</evidence>
<evidence type="ECO:0000313" key="2">
    <source>
        <dbReference type="Proteomes" id="UP000297853"/>
    </source>
</evidence>
<sequence length="151" mass="17299">MSDRTQTWQNAWSSIWEACVHHAGILHDENIFDQLRGTGDGSMERAELLKSLIGPSWRDDFGDEAFTDQYEVWNQTRVAAQSERFHLPLNEEPERVSLTALIPAWRAGLSKIVSIPCQGSYTRVIGRHALLVTDETRGDPRRYSEALKQFR</sequence>